<feature type="coiled-coil region" evidence="1">
    <location>
        <begin position="987"/>
        <end position="1060"/>
    </location>
</feature>
<evidence type="ECO:0000313" key="4">
    <source>
        <dbReference type="EMBL" id="NER09930.1"/>
    </source>
</evidence>
<feature type="region of interest" description="Disordered" evidence="2">
    <location>
        <begin position="724"/>
        <end position="775"/>
    </location>
</feature>
<dbReference type="EMBL" id="JAABOP010000001">
    <property type="protein sequence ID" value="NER09930.1"/>
    <property type="molecule type" value="Genomic_DNA"/>
</dbReference>
<organism evidence="4 5">
    <name type="scientific">Muriicola jejuensis</name>
    <dbReference type="NCBI Taxonomy" id="504488"/>
    <lineage>
        <taxon>Bacteria</taxon>
        <taxon>Pseudomonadati</taxon>
        <taxon>Bacteroidota</taxon>
        <taxon>Flavobacteriia</taxon>
        <taxon>Flavobacteriales</taxon>
        <taxon>Flavobacteriaceae</taxon>
        <taxon>Muriicola</taxon>
    </lineage>
</organism>
<feature type="transmembrane region" description="Helical" evidence="3">
    <location>
        <begin position="56"/>
        <end position="82"/>
    </location>
</feature>
<sequence>MESYNAILGKLSVFITKYYKTRMIKGAFLFVSMGLLFLLLLVSLEYFFWLGSGARLALFLLATAGTLFLLIRYLGIPLLYLFRLKQGLSLKEAARIIGNHFPEVGDRLVNLLDLSADEKKSELLLASVEQRSRALSPIPFQQAIDLKKSYSYARYAAIPMLLIAILWISGKIGEYLYSLDRVVHYDLAYEKPAPFRFLILNPSLKTIARKDFTLRVGTEGEIRPENARIVVEGVEKLMHEEDGHYVYTFTAPEGSQEFYFVANEVKSRTYTLETLNPPVIEQFQTVLNFPDYTGRKTDTLKGTGNAVIPEGTRVKWHVKAGNTEEVNQITEDTTRSFSKQGDRFVLEMFLESDLIYEISTSNRELNDYERLGYTMRVVRDEPPSISVDEIRDSITGDLGYEGRARDDYQVARLELVYYEKGVDKENSILELDRPKEKDYMFAYVFPTGLDLRKGTVYDYYFLVTDNDTRHRGKTAKSRIFSMEILDEAQMQEQRLDEQKRTLKEWDKGLEELQLQEERLKDLEQNQKEKNVLDYNDQKALKDFLQSQRQQEALMEKFSKKIKETIGNNKEETLDRLLKERLERQELEAKRNEKLLEELQKVADKIDKEELSRKLEEVGKRQQNNKRNLSQLLELTKQYYVTEKASKLARDLDKLGDRQEKLAENAGTSKERLNEQEQIKSEFDKIDEGLEDLEKANKELEKPLPIDTGAELKEKVKEDIEKAKEDLKEQGEQEDSGDNNTEAKSTKQRQKSAADKMKKMSEALQQSAMSGGAESMAEDAEMLRQILENLIIFSLKQEDLLDQLTEEGEGNAFAVSVVREEQRLRELFEHVDDSLFALSLRQAEISEFVNEQITEVYYNIDRSLENLSDGQSYRAGAHQQSVLTAANNLADFLADVLGNMQQSLAQGQGTGSPRDGFQLPDIIRGQQEIEGSMQKLGQEKEGEKGKEGQEGKGQENNGQGEDRMGKEKGNAGDGPSQEDDMGELYEIYKQQQLIRAKLEEQLQNMINQEERGLAQRLARQMEEFENDLLENGITRRTMEKVNRIKQQLMRLENAAMEQGKKDERESEKAQERFERPLILRREELLKDRGIMELLQRQALPLQEFYGEALKRYFREDD</sequence>
<keyword evidence="3" id="KW-1133">Transmembrane helix</keyword>
<evidence type="ECO:0000256" key="1">
    <source>
        <dbReference type="SAM" id="Coils"/>
    </source>
</evidence>
<feature type="coiled-coil region" evidence="1">
    <location>
        <begin position="569"/>
        <end position="664"/>
    </location>
</feature>
<feature type="transmembrane region" description="Helical" evidence="3">
    <location>
        <begin position="152"/>
        <end position="170"/>
    </location>
</feature>
<dbReference type="RefSeq" id="WP_163691956.1">
    <property type="nucleotide sequence ID" value="NZ_FXTW01000001.1"/>
</dbReference>
<accession>A0A6P0UBQ0</accession>
<evidence type="ECO:0000256" key="3">
    <source>
        <dbReference type="SAM" id="Phobius"/>
    </source>
</evidence>
<keyword evidence="1" id="KW-0175">Coiled coil</keyword>
<dbReference type="Proteomes" id="UP000468443">
    <property type="component" value="Unassembled WGS sequence"/>
</dbReference>
<dbReference type="AlphaFoldDB" id="A0A6P0UBQ0"/>
<evidence type="ECO:0000313" key="5">
    <source>
        <dbReference type="Proteomes" id="UP000468443"/>
    </source>
</evidence>
<keyword evidence="3" id="KW-0812">Transmembrane</keyword>
<proteinExistence type="predicted"/>
<feature type="region of interest" description="Disordered" evidence="2">
    <location>
        <begin position="934"/>
        <end position="979"/>
    </location>
</feature>
<name>A0A6P0UBQ0_9FLAO</name>
<evidence type="ECO:0000256" key="2">
    <source>
        <dbReference type="SAM" id="MobiDB-lite"/>
    </source>
</evidence>
<keyword evidence="3" id="KW-0472">Membrane</keyword>
<feature type="transmembrane region" description="Helical" evidence="3">
    <location>
        <begin position="27"/>
        <end position="50"/>
    </location>
</feature>
<keyword evidence="5" id="KW-1185">Reference proteome</keyword>
<gene>
    <name evidence="4" type="ORF">GWK09_05340</name>
</gene>
<reference evidence="4 5" key="1">
    <citation type="submission" date="2020-01" db="EMBL/GenBank/DDBJ databases">
        <title>Muriicola jejuensis KCTC 22299.</title>
        <authorList>
            <person name="Wang G."/>
        </authorList>
    </citation>
    <scope>NUCLEOTIDE SEQUENCE [LARGE SCALE GENOMIC DNA]</scope>
    <source>
        <strain evidence="4 5">KCTC 22299</strain>
    </source>
</reference>
<protein>
    <recommendedName>
        <fullName evidence="6">DUF4175 family protein</fullName>
    </recommendedName>
</protein>
<feature type="compositionally biased region" description="Basic and acidic residues" evidence="2">
    <location>
        <begin position="959"/>
        <end position="969"/>
    </location>
</feature>
<feature type="coiled-coil region" evidence="1">
    <location>
        <begin position="495"/>
        <end position="532"/>
    </location>
</feature>
<feature type="compositionally biased region" description="Basic and acidic residues" evidence="2">
    <location>
        <begin position="751"/>
        <end position="760"/>
    </location>
</feature>
<evidence type="ECO:0008006" key="6">
    <source>
        <dbReference type="Google" id="ProtNLM"/>
    </source>
</evidence>
<feature type="compositionally biased region" description="Basic and acidic residues" evidence="2">
    <location>
        <begin position="936"/>
        <end position="952"/>
    </location>
</feature>
<comment type="caution">
    <text evidence="4">The sequence shown here is derived from an EMBL/GenBank/DDBJ whole genome shotgun (WGS) entry which is preliminary data.</text>
</comment>